<reference evidence="2" key="1">
    <citation type="submission" date="2019-12" db="EMBL/GenBank/DDBJ databases">
        <title>Mycobacterium spongiae sp. nov.</title>
        <authorList>
            <person name="Stinear T."/>
        </authorList>
    </citation>
    <scope>NUCLEOTIDE SEQUENCE</scope>
    <source>
        <strain evidence="2">FSD4b-SM</strain>
    </source>
</reference>
<dbReference type="AlphaFoldDB" id="A0A975JXT7"/>
<proteinExistence type="predicted"/>
<protein>
    <submittedName>
        <fullName evidence="2">Uncharacterized protein</fullName>
    </submittedName>
</protein>
<organism evidence="2 3">
    <name type="scientific">Mycobacterium spongiae</name>
    <dbReference type="NCBI Taxonomy" id="886343"/>
    <lineage>
        <taxon>Bacteria</taxon>
        <taxon>Bacillati</taxon>
        <taxon>Actinomycetota</taxon>
        <taxon>Actinomycetes</taxon>
        <taxon>Mycobacteriales</taxon>
        <taxon>Mycobacteriaceae</taxon>
        <taxon>Mycobacterium</taxon>
    </lineage>
</organism>
<name>A0A975JXT7_9MYCO</name>
<sequence length="66" mass="7050">MTTTSVRPAWAAHQQVPACDQGPEHGRSFPVGHGEDGDNVVASVRAPRRGTCREVADDDPHDLGCQ</sequence>
<dbReference type="KEGG" id="mspg:F6B93_11740"/>
<evidence type="ECO:0000256" key="1">
    <source>
        <dbReference type="SAM" id="MobiDB-lite"/>
    </source>
</evidence>
<feature type="region of interest" description="Disordered" evidence="1">
    <location>
        <begin position="1"/>
        <end position="36"/>
    </location>
</feature>
<gene>
    <name evidence="2" type="ORF">F6B93_11740</name>
</gene>
<evidence type="ECO:0000313" key="3">
    <source>
        <dbReference type="Proteomes" id="UP000682202"/>
    </source>
</evidence>
<dbReference type="Proteomes" id="UP000682202">
    <property type="component" value="Chromosome"/>
</dbReference>
<dbReference type="RefSeq" id="WP_211695257.1">
    <property type="nucleotide sequence ID" value="NZ_CP046600.1"/>
</dbReference>
<evidence type="ECO:0000313" key="2">
    <source>
        <dbReference type="EMBL" id="QUR67682.1"/>
    </source>
</evidence>
<dbReference type="EMBL" id="CP046600">
    <property type="protein sequence ID" value="QUR67682.1"/>
    <property type="molecule type" value="Genomic_DNA"/>
</dbReference>
<accession>A0A975JXT7</accession>
<keyword evidence="3" id="KW-1185">Reference proteome</keyword>